<keyword evidence="1" id="KW-1133">Transmembrane helix</keyword>
<protein>
    <submittedName>
        <fullName evidence="2">Uncharacterized protein</fullName>
    </submittedName>
</protein>
<proteinExistence type="predicted"/>
<keyword evidence="1" id="KW-0812">Transmembrane</keyword>
<accession>A0A9X4AHR0</accession>
<name>A0A9X4AHR0_9BACI</name>
<evidence type="ECO:0000313" key="3">
    <source>
        <dbReference type="Proteomes" id="UP001145072"/>
    </source>
</evidence>
<dbReference type="EMBL" id="JAMQJZ010000004">
    <property type="protein sequence ID" value="MDC3420221.1"/>
    <property type="molecule type" value="Genomic_DNA"/>
</dbReference>
<dbReference type="Proteomes" id="UP001145072">
    <property type="component" value="Unassembled WGS sequence"/>
</dbReference>
<keyword evidence="1" id="KW-0472">Membrane</keyword>
<comment type="caution">
    <text evidence="2">The sequence shown here is derived from an EMBL/GenBank/DDBJ whole genome shotgun (WGS) entry which is preliminary data.</text>
</comment>
<feature type="transmembrane region" description="Helical" evidence="1">
    <location>
        <begin position="7"/>
        <end position="27"/>
    </location>
</feature>
<reference evidence="2" key="1">
    <citation type="submission" date="2022-06" db="EMBL/GenBank/DDBJ databases">
        <title>Aquibacillus sp. a new bacterium isolated from soil saline samples.</title>
        <authorList>
            <person name="Galisteo C."/>
            <person name="De La Haba R."/>
            <person name="Sanchez-Porro C."/>
            <person name="Ventosa A."/>
        </authorList>
    </citation>
    <scope>NUCLEOTIDE SEQUENCE</scope>
    <source>
        <strain evidence="2">JCM 12387</strain>
    </source>
</reference>
<sequence>MKLNYRVIWRIMVSLMILTSILSSVVYQQYLSSSLLLIFALILVFAFLQAEKKAKEENR</sequence>
<organism evidence="2 3">
    <name type="scientific">Aquibacillus koreensis</name>
    <dbReference type="NCBI Taxonomy" id="279446"/>
    <lineage>
        <taxon>Bacteria</taxon>
        <taxon>Bacillati</taxon>
        <taxon>Bacillota</taxon>
        <taxon>Bacilli</taxon>
        <taxon>Bacillales</taxon>
        <taxon>Bacillaceae</taxon>
        <taxon>Aquibacillus</taxon>
    </lineage>
</organism>
<feature type="transmembrane region" description="Helical" evidence="1">
    <location>
        <begin position="33"/>
        <end position="50"/>
    </location>
</feature>
<evidence type="ECO:0000313" key="2">
    <source>
        <dbReference type="EMBL" id="MDC3420221.1"/>
    </source>
</evidence>
<gene>
    <name evidence="2" type="ORF">NC661_07535</name>
</gene>
<dbReference type="AlphaFoldDB" id="A0A9X4AHR0"/>
<dbReference type="RefSeq" id="WP_259868728.1">
    <property type="nucleotide sequence ID" value="NZ_JAMQJZ010000004.1"/>
</dbReference>
<evidence type="ECO:0000256" key="1">
    <source>
        <dbReference type="SAM" id="Phobius"/>
    </source>
</evidence>
<keyword evidence="3" id="KW-1185">Reference proteome</keyword>